<organism evidence="3 4">
    <name type="scientific">Trametes cubensis</name>
    <dbReference type="NCBI Taxonomy" id="1111947"/>
    <lineage>
        <taxon>Eukaryota</taxon>
        <taxon>Fungi</taxon>
        <taxon>Dikarya</taxon>
        <taxon>Basidiomycota</taxon>
        <taxon>Agaricomycotina</taxon>
        <taxon>Agaricomycetes</taxon>
        <taxon>Polyporales</taxon>
        <taxon>Polyporaceae</taxon>
        <taxon>Trametes</taxon>
    </lineage>
</organism>
<reference evidence="3" key="1">
    <citation type="submission" date="2022-11" db="EMBL/GenBank/DDBJ databases">
        <title>Genome Sequence of Cubamyces cubensis.</title>
        <authorList>
            <person name="Buettner E."/>
        </authorList>
    </citation>
    <scope>NUCLEOTIDE SEQUENCE</scope>
    <source>
        <strain evidence="3">MPL-01</strain>
    </source>
</reference>
<feature type="transmembrane region" description="Helical" evidence="1">
    <location>
        <begin position="20"/>
        <end position="39"/>
    </location>
</feature>
<evidence type="ECO:0000313" key="3">
    <source>
        <dbReference type="EMBL" id="KAJ8481906.1"/>
    </source>
</evidence>
<feature type="transmembrane region" description="Helical" evidence="1">
    <location>
        <begin position="51"/>
        <end position="74"/>
    </location>
</feature>
<keyword evidence="1" id="KW-1133">Transmembrane helix</keyword>
<dbReference type="Pfam" id="PF20151">
    <property type="entry name" value="DUF6533"/>
    <property type="match status" value="1"/>
</dbReference>
<evidence type="ECO:0000256" key="1">
    <source>
        <dbReference type="SAM" id="Phobius"/>
    </source>
</evidence>
<comment type="caution">
    <text evidence="3">The sequence shown here is derived from an EMBL/GenBank/DDBJ whole genome shotgun (WGS) entry which is preliminary data.</text>
</comment>
<protein>
    <recommendedName>
        <fullName evidence="2">DUF6533 domain-containing protein</fullName>
    </recommendedName>
</protein>
<proteinExistence type="predicted"/>
<dbReference type="EMBL" id="JAPEVG010000126">
    <property type="protein sequence ID" value="KAJ8481906.1"/>
    <property type="molecule type" value="Genomic_DNA"/>
</dbReference>
<keyword evidence="1" id="KW-0472">Membrane</keyword>
<feature type="transmembrane region" description="Helical" evidence="1">
    <location>
        <begin position="138"/>
        <end position="159"/>
    </location>
</feature>
<feature type="transmembrane region" description="Helical" evidence="1">
    <location>
        <begin position="179"/>
        <end position="199"/>
    </location>
</feature>
<accession>A0AAD7TTK3</accession>
<feature type="transmembrane region" description="Helical" evidence="1">
    <location>
        <begin position="105"/>
        <end position="131"/>
    </location>
</feature>
<feature type="transmembrane region" description="Helical" evidence="1">
    <location>
        <begin position="220"/>
        <end position="241"/>
    </location>
</feature>
<evidence type="ECO:0000313" key="4">
    <source>
        <dbReference type="Proteomes" id="UP001215151"/>
    </source>
</evidence>
<gene>
    <name evidence="3" type="ORF">ONZ51_g5693</name>
</gene>
<dbReference type="Proteomes" id="UP001215151">
    <property type="component" value="Unassembled WGS sequence"/>
</dbReference>
<evidence type="ECO:0000259" key="2">
    <source>
        <dbReference type="Pfam" id="PF20151"/>
    </source>
</evidence>
<name>A0AAD7TTK3_9APHY</name>
<keyword evidence="4" id="KW-1185">Reference proteome</keyword>
<dbReference type="AlphaFoldDB" id="A0AAD7TTK3"/>
<dbReference type="InterPro" id="IPR045340">
    <property type="entry name" value="DUF6533"/>
</dbReference>
<keyword evidence="1" id="KW-0812">Transmembrane</keyword>
<feature type="domain" description="DUF6533" evidence="2">
    <location>
        <begin position="24"/>
        <end position="66"/>
    </location>
</feature>
<sequence length="353" mass="39513">MLPSDAASDLITIYQETNIVTVNYIAATALFCYDYCLTLGREARLVWRRGFSTSAVLFYGVRYPALFSTIFVVMDLTNWKGMSDWHCCLKSPGIPRPIMWRSCGILIHLDMALNVILLTSAAVFSALRVFALWDRNPWILACVLVLGMVNPAISIYTFTQMQPVAYTFPTPSWMVGARLSSVLADVLVLIVTWTRTWPMRVEAARINFTAKFAAILMRDGTLYFIVLLVANVIGLGLARRIELVEPMSTWIALVTAIFTSRFILDLHEAADTLAREDTIQLSDFGTLPSLVFRTQPSRSTHARRASRSIYDADLMYATSMYDWDESYDLEDAGVHDSIKGSELVRLGAVGIAS</sequence>
<feature type="transmembrane region" description="Helical" evidence="1">
    <location>
        <begin position="247"/>
        <end position="264"/>
    </location>
</feature>